<evidence type="ECO:0000313" key="1">
    <source>
        <dbReference type="EMBL" id="CAG8542653.1"/>
    </source>
</evidence>
<dbReference type="EMBL" id="CAJVPV010003066">
    <property type="protein sequence ID" value="CAG8542653.1"/>
    <property type="molecule type" value="Genomic_DNA"/>
</dbReference>
<evidence type="ECO:0000313" key="2">
    <source>
        <dbReference type="Proteomes" id="UP000789342"/>
    </source>
</evidence>
<dbReference type="Proteomes" id="UP000789342">
    <property type="component" value="Unassembled WGS sequence"/>
</dbReference>
<protein>
    <submittedName>
        <fullName evidence="1">13872_t:CDS:1</fullName>
    </submittedName>
</protein>
<reference evidence="1" key="1">
    <citation type="submission" date="2021-06" db="EMBL/GenBank/DDBJ databases">
        <authorList>
            <person name="Kallberg Y."/>
            <person name="Tangrot J."/>
            <person name="Rosling A."/>
        </authorList>
    </citation>
    <scope>NUCLEOTIDE SEQUENCE</scope>
    <source>
        <strain evidence="1">CL551</strain>
    </source>
</reference>
<gene>
    <name evidence="1" type="ORF">AMORRO_LOCUS5201</name>
</gene>
<dbReference type="AlphaFoldDB" id="A0A9N9ATH1"/>
<accession>A0A9N9ATH1</accession>
<sequence>MRGIRLGHSLNIRRNKRRQLKFDDQEESASFEEDDFDTGILKIDDVDDLCFKSGDPTDDYKIGETNVSQLFRNYQNESVRIAKDGGLFVESNVHEILSLSSIFLLIPNSHSKTMINIFGSRLVDKIHLKVKPVQGTTLNPDWELKFQEAIKKATKISRECAVDWFYTELARDRNLRENLGSVILNYLETLPIEKIRNEPNEITFIINYLDNIMRGTFHNPDKHIVQWPNINPKENSAIFIGEVSAPSQKDNVYKNCKDLIMLGVLMKDCMDSAIDKGADINIIGFQCVDNIIDFYITDLIQGIYFMIHVGQVSVPTSVKDMIYFVNEIEILLGIREILQKSYDTLHDKNCSPSLPLAKAKFKRDTFGTPQFNQLLSKTHDCYGICSHRYGHF</sequence>
<dbReference type="OrthoDB" id="2370938at2759"/>
<name>A0A9N9ATH1_9GLOM</name>
<organism evidence="1 2">
    <name type="scientific">Acaulospora morrowiae</name>
    <dbReference type="NCBI Taxonomy" id="94023"/>
    <lineage>
        <taxon>Eukaryota</taxon>
        <taxon>Fungi</taxon>
        <taxon>Fungi incertae sedis</taxon>
        <taxon>Mucoromycota</taxon>
        <taxon>Glomeromycotina</taxon>
        <taxon>Glomeromycetes</taxon>
        <taxon>Diversisporales</taxon>
        <taxon>Acaulosporaceae</taxon>
        <taxon>Acaulospora</taxon>
    </lineage>
</organism>
<proteinExistence type="predicted"/>
<keyword evidence="2" id="KW-1185">Reference proteome</keyword>
<comment type="caution">
    <text evidence="1">The sequence shown here is derived from an EMBL/GenBank/DDBJ whole genome shotgun (WGS) entry which is preliminary data.</text>
</comment>